<evidence type="ECO:0000313" key="2">
    <source>
        <dbReference type="Proteomes" id="UP001595583"/>
    </source>
</evidence>
<dbReference type="Proteomes" id="UP001595583">
    <property type="component" value="Unassembled WGS sequence"/>
</dbReference>
<gene>
    <name evidence="1" type="ORF">ACFOHJ_17960</name>
</gene>
<evidence type="ECO:0000313" key="1">
    <source>
        <dbReference type="EMBL" id="MFC3208112.1"/>
    </source>
</evidence>
<sequence length="82" mass="9142">MPEGKRKFIEDAARVIDGRVAALKAELARDEASGRAEYYNSSADRAAIAEAEHCARLIRYLGKAPYRGDPYDVALKRWSTGR</sequence>
<comment type="caution">
    <text evidence="1">The sequence shown here is derived from an EMBL/GenBank/DDBJ whole genome shotgun (WGS) entry which is preliminary data.</text>
</comment>
<dbReference type="RefSeq" id="WP_378222950.1">
    <property type="nucleotide sequence ID" value="NZ_JBHRTK010000016.1"/>
</dbReference>
<protein>
    <submittedName>
        <fullName evidence="1">Uncharacterized protein</fullName>
    </submittedName>
</protein>
<name>A0ABV7KFP2_9HYPH</name>
<accession>A0ABV7KFP2</accession>
<reference evidence="2" key="1">
    <citation type="journal article" date="2019" name="Int. J. Syst. Evol. Microbiol.">
        <title>The Global Catalogue of Microorganisms (GCM) 10K type strain sequencing project: providing services to taxonomists for standard genome sequencing and annotation.</title>
        <authorList>
            <consortium name="The Broad Institute Genomics Platform"/>
            <consortium name="The Broad Institute Genome Sequencing Center for Infectious Disease"/>
            <person name="Wu L."/>
            <person name="Ma J."/>
        </authorList>
    </citation>
    <scope>NUCLEOTIDE SEQUENCE [LARGE SCALE GENOMIC DNA]</scope>
    <source>
        <strain evidence="2">KCTC 52165</strain>
    </source>
</reference>
<keyword evidence="2" id="KW-1185">Reference proteome</keyword>
<organism evidence="1 2">
    <name type="scientific">Aquamicrobium soli</name>
    <dbReference type="NCBI Taxonomy" id="1811518"/>
    <lineage>
        <taxon>Bacteria</taxon>
        <taxon>Pseudomonadati</taxon>
        <taxon>Pseudomonadota</taxon>
        <taxon>Alphaproteobacteria</taxon>
        <taxon>Hyphomicrobiales</taxon>
        <taxon>Phyllobacteriaceae</taxon>
        <taxon>Aquamicrobium</taxon>
    </lineage>
</organism>
<proteinExistence type="predicted"/>
<dbReference type="EMBL" id="JBHRTK010000016">
    <property type="protein sequence ID" value="MFC3208112.1"/>
    <property type="molecule type" value="Genomic_DNA"/>
</dbReference>